<proteinExistence type="predicted"/>
<name>A0A518BY49_9BACT</name>
<dbReference type="RefSeq" id="WP_236254288.1">
    <property type="nucleotide sequence ID" value="NZ_CP036280.1"/>
</dbReference>
<protein>
    <recommendedName>
        <fullName evidence="5">LarC family nickel insertion protein</fullName>
    </recommendedName>
</protein>
<gene>
    <name evidence="3" type="ORF">Pan265_17510</name>
</gene>
<evidence type="ECO:0000256" key="2">
    <source>
        <dbReference type="SAM" id="MobiDB-lite"/>
    </source>
</evidence>
<dbReference type="Proteomes" id="UP000320386">
    <property type="component" value="Chromosome"/>
</dbReference>
<dbReference type="PANTHER" id="PTHR36566:SF1">
    <property type="entry name" value="PYRIDINIUM-3,5-BISTHIOCARBOXYLIC ACID MONONUCLEOTIDE NICKEL INSERTION PROTEIN"/>
    <property type="match status" value="1"/>
</dbReference>
<feature type="region of interest" description="Disordered" evidence="2">
    <location>
        <begin position="69"/>
        <end position="110"/>
    </location>
</feature>
<dbReference type="KEGG" id="mcad:Pan265_17510"/>
<organism evidence="3 4">
    <name type="scientific">Mucisphaera calidilacus</name>
    <dbReference type="NCBI Taxonomy" id="2527982"/>
    <lineage>
        <taxon>Bacteria</taxon>
        <taxon>Pseudomonadati</taxon>
        <taxon>Planctomycetota</taxon>
        <taxon>Phycisphaerae</taxon>
        <taxon>Phycisphaerales</taxon>
        <taxon>Phycisphaeraceae</taxon>
        <taxon>Mucisphaera</taxon>
    </lineage>
</organism>
<dbReference type="PANTHER" id="PTHR36566">
    <property type="entry name" value="NICKEL INSERTION PROTEIN-RELATED"/>
    <property type="match status" value="1"/>
</dbReference>
<sequence>MPTHLHLDPFSGIAGDMTLGALIHLGVKPEAIDQPLQALGFEPGFTLSAEPVSRHGIGAIDLTVHVNHTHKHEHSHTHAHDHGHSHHHDHDHDHDHDHGHDHGHEHHHRTAKDILELIERLDAPDRAKERARAITRKLAEAEGRVHGMPPEDVHFHEVGAVDSIVDMLGVALALEALDIDTLSCGPMPISRGYVRCAHGLMPVPAPATAYLLEGLPTVGVDRTGELITPTGAAIAAALGTHFGPTPPMKVQSVGYGAGDREDPKVPNLLRAYLGHTHP</sequence>
<keyword evidence="4" id="KW-1185">Reference proteome</keyword>
<evidence type="ECO:0000313" key="3">
    <source>
        <dbReference type="EMBL" id="QDU71892.1"/>
    </source>
</evidence>
<keyword evidence="1" id="KW-0533">Nickel</keyword>
<dbReference type="InterPro" id="IPR002822">
    <property type="entry name" value="Ni_insertion"/>
</dbReference>
<evidence type="ECO:0008006" key="5">
    <source>
        <dbReference type="Google" id="ProtNLM"/>
    </source>
</evidence>
<dbReference type="AlphaFoldDB" id="A0A518BY49"/>
<reference evidence="3 4" key="1">
    <citation type="submission" date="2019-02" db="EMBL/GenBank/DDBJ databases">
        <title>Deep-cultivation of Planctomycetes and their phenomic and genomic characterization uncovers novel biology.</title>
        <authorList>
            <person name="Wiegand S."/>
            <person name="Jogler M."/>
            <person name="Boedeker C."/>
            <person name="Pinto D."/>
            <person name="Vollmers J."/>
            <person name="Rivas-Marin E."/>
            <person name="Kohn T."/>
            <person name="Peeters S.H."/>
            <person name="Heuer A."/>
            <person name="Rast P."/>
            <person name="Oberbeckmann S."/>
            <person name="Bunk B."/>
            <person name="Jeske O."/>
            <person name="Meyerdierks A."/>
            <person name="Storesund J.E."/>
            <person name="Kallscheuer N."/>
            <person name="Luecker S."/>
            <person name="Lage O.M."/>
            <person name="Pohl T."/>
            <person name="Merkel B.J."/>
            <person name="Hornburger P."/>
            <person name="Mueller R.-W."/>
            <person name="Bruemmer F."/>
            <person name="Labrenz M."/>
            <person name="Spormann A.M."/>
            <person name="Op den Camp H."/>
            <person name="Overmann J."/>
            <person name="Amann R."/>
            <person name="Jetten M.S.M."/>
            <person name="Mascher T."/>
            <person name="Medema M.H."/>
            <person name="Devos D.P."/>
            <person name="Kaster A.-K."/>
            <person name="Ovreas L."/>
            <person name="Rohde M."/>
            <person name="Galperin M.Y."/>
            <person name="Jogler C."/>
        </authorList>
    </citation>
    <scope>NUCLEOTIDE SEQUENCE [LARGE SCALE GENOMIC DNA]</scope>
    <source>
        <strain evidence="3 4">Pan265</strain>
    </source>
</reference>
<feature type="compositionally biased region" description="Basic and acidic residues" evidence="2">
    <location>
        <begin position="76"/>
        <end position="104"/>
    </location>
</feature>
<accession>A0A518BY49</accession>
<dbReference type="EMBL" id="CP036280">
    <property type="protein sequence ID" value="QDU71892.1"/>
    <property type="molecule type" value="Genomic_DNA"/>
</dbReference>
<dbReference type="Pfam" id="PF01969">
    <property type="entry name" value="Ni_insertion"/>
    <property type="match status" value="1"/>
</dbReference>
<evidence type="ECO:0000313" key="4">
    <source>
        <dbReference type="Proteomes" id="UP000320386"/>
    </source>
</evidence>
<evidence type="ECO:0000256" key="1">
    <source>
        <dbReference type="ARBA" id="ARBA00022596"/>
    </source>
</evidence>